<dbReference type="EMBL" id="JAPDRP010000002">
    <property type="protein sequence ID" value="KAJ9648897.1"/>
    <property type="molecule type" value="Genomic_DNA"/>
</dbReference>
<evidence type="ECO:0000313" key="1">
    <source>
        <dbReference type="EMBL" id="KAJ9648897.1"/>
    </source>
</evidence>
<reference evidence="1" key="1">
    <citation type="submission" date="2022-10" db="EMBL/GenBank/DDBJ databases">
        <title>Culturing micro-colonial fungi from biological soil crusts in the Mojave desert and describing Neophaeococcomyces mojavensis, and introducing the new genera and species Taxawa tesnikishii.</title>
        <authorList>
            <person name="Kurbessoian T."/>
            <person name="Stajich J.E."/>
        </authorList>
    </citation>
    <scope>NUCLEOTIDE SEQUENCE</scope>
    <source>
        <strain evidence="1">JES_115</strain>
    </source>
</reference>
<comment type="caution">
    <text evidence="1">The sequence shown here is derived from an EMBL/GenBank/DDBJ whole genome shotgun (WGS) entry which is preliminary data.</text>
</comment>
<sequence>MATYEYGLLDQADEDSLHTLRLLNVEEKPFKRITKRLLTPASLISTPPTSLPTPPPDISAADEEAAAVDASRRKQAEERRQWREDMVLDFAAFEGSIVRMQLLRTSNEKERERYASEKIKISETAQAIRDNTAELRVQLEEAQKTLALRKTYDELAEKITSNRMLKSRDEQHVQLEKLNTEIAELESESAHYAQTWAERREQFGRIVEEGRQMLRLIRDEKEEAERKEGMEGGEDAEEGEGSTTRGEASVVGTPRPEIDGATPLHASQDAEAPGGARHVSARHRLAPLSSPARSGSRAASPPPQPSSGAEADNQDADMADSGAVATPDKRREDRSDIEEGKKQKIPLQKRGWTSLSVLR</sequence>
<gene>
    <name evidence="1" type="ORF">H2199_000810</name>
</gene>
<proteinExistence type="predicted"/>
<accession>A0ACC2ZN15</accession>
<keyword evidence="2" id="KW-1185">Reference proteome</keyword>
<protein>
    <submittedName>
        <fullName evidence="1">Uncharacterized protein</fullName>
    </submittedName>
</protein>
<evidence type="ECO:0000313" key="2">
    <source>
        <dbReference type="Proteomes" id="UP001172680"/>
    </source>
</evidence>
<dbReference type="Proteomes" id="UP001172680">
    <property type="component" value="Unassembled WGS sequence"/>
</dbReference>
<organism evidence="1 2">
    <name type="scientific">Coniosporium tulheliwenetii</name>
    <dbReference type="NCBI Taxonomy" id="3383036"/>
    <lineage>
        <taxon>Eukaryota</taxon>
        <taxon>Fungi</taxon>
        <taxon>Dikarya</taxon>
        <taxon>Ascomycota</taxon>
        <taxon>Pezizomycotina</taxon>
        <taxon>Dothideomycetes</taxon>
        <taxon>Dothideomycetes incertae sedis</taxon>
        <taxon>Coniosporium</taxon>
    </lineage>
</organism>
<name>A0ACC2ZN15_9PEZI</name>